<keyword evidence="3 8" id="KW-0813">Transport</keyword>
<evidence type="ECO:0000259" key="9">
    <source>
        <dbReference type="PROSITE" id="PS50928"/>
    </source>
</evidence>
<dbReference type="PANTHER" id="PTHR42929">
    <property type="entry name" value="INNER MEMBRANE ABC TRANSPORTER PERMEASE PROTEIN YDCU-RELATED-RELATED"/>
    <property type="match status" value="1"/>
</dbReference>
<dbReference type="PROSITE" id="PS50928">
    <property type="entry name" value="ABC_TM1"/>
    <property type="match status" value="1"/>
</dbReference>
<comment type="similarity">
    <text evidence="2">Belongs to the binding-protein-dependent transport system permease family. CysTW subfamily.</text>
</comment>
<evidence type="ECO:0000313" key="10">
    <source>
        <dbReference type="EMBL" id="NDU43155.1"/>
    </source>
</evidence>
<organism evidence="10">
    <name type="scientific">Acidithiobacillus ferrianus</name>
    <dbReference type="NCBI Taxonomy" id="2678518"/>
    <lineage>
        <taxon>Bacteria</taxon>
        <taxon>Pseudomonadati</taxon>
        <taxon>Pseudomonadota</taxon>
        <taxon>Acidithiobacillia</taxon>
        <taxon>Acidithiobacillales</taxon>
        <taxon>Acidithiobacillaceae</taxon>
        <taxon>Acidithiobacillus</taxon>
    </lineage>
</organism>
<dbReference type="RefSeq" id="WP_163098386.1">
    <property type="nucleotide sequence ID" value="NZ_CP127523.1"/>
</dbReference>
<dbReference type="PANTHER" id="PTHR42929:SF1">
    <property type="entry name" value="INNER MEMBRANE ABC TRANSPORTER PERMEASE PROTEIN YDCU-RELATED"/>
    <property type="match status" value="1"/>
</dbReference>
<dbReference type="InterPro" id="IPR000515">
    <property type="entry name" value="MetI-like"/>
</dbReference>
<accession>A0A845UCS8</accession>
<evidence type="ECO:0000256" key="1">
    <source>
        <dbReference type="ARBA" id="ARBA00004651"/>
    </source>
</evidence>
<feature type="domain" description="ABC transmembrane type-1" evidence="9">
    <location>
        <begin position="75"/>
        <end position="281"/>
    </location>
</feature>
<evidence type="ECO:0000256" key="4">
    <source>
        <dbReference type="ARBA" id="ARBA00022475"/>
    </source>
</evidence>
<evidence type="ECO:0000256" key="3">
    <source>
        <dbReference type="ARBA" id="ARBA00022448"/>
    </source>
</evidence>
<comment type="subcellular location">
    <subcellularLocation>
        <location evidence="1 8">Cell membrane</location>
        <topology evidence="1 8">Multi-pass membrane protein</topology>
    </subcellularLocation>
</comment>
<dbReference type="GO" id="GO:0055085">
    <property type="term" value="P:transmembrane transport"/>
    <property type="evidence" value="ECO:0007669"/>
    <property type="project" value="InterPro"/>
</dbReference>
<comment type="caution">
    <text evidence="10">The sequence shown here is derived from an EMBL/GenBank/DDBJ whole genome shotgun (WGS) entry which is preliminary data.</text>
</comment>
<feature type="transmembrane region" description="Helical" evidence="8">
    <location>
        <begin position="83"/>
        <end position="100"/>
    </location>
</feature>
<feature type="transmembrane region" description="Helical" evidence="8">
    <location>
        <begin position="12"/>
        <end position="39"/>
    </location>
</feature>
<gene>
    <name evidence="10" type="ORF">GL267_11085</name>
</gene>
<feature type="transmembrane region" description="Helical" evidence="8">
    <location>
        <begin position="156"/>
        <end position="177"/>
    </location>
</feature>
<dbReference type="Gene3D" id="1.10.3720.10">
    <property type="entry name" value="MetI-like"/>
    <property type="match status" value="1"/>
</dbReference>
<evidence type="ECO:0000256" key="8">
    <source>
        <dbReference type="RuleBase" id="RU363032"/>
    </source>
</evidence>
<dbReference type="InterPro" id="IPR035906">
    <property type="entry name" value="MetI-like_sf"/>
</dbReference>
<dbReference type="CDD" id="cd06261">
    <property type="entry name" value="TM_PBP2"/>
    <property type="match status" value="1"/>
</dbReference>
<keyword evidence="5 8" id="KW-0812">Transmembrane</keyword>
<keyword evidence="6 8" id="KW-1133">Transmembrane helix</keyword>
<dbReference type="AlphaFoldDB" id="A0A845UCS8"/>
<dbReference type="SUPFAM" id="SSF161098">
    <property type="entry name" value="MetI-like"/>
    <property type="match status" value="1"/>
</dbReference>
<evidence type="ECO:0000256" key="5">
    <source>
        <dbReference type="ARBA" id="ARBA00022692"/>
    </source>
</evidence>
<dbReference type="GO" id="GO:0005886">
    <property type="term" value="C:plasma membrane"/>
    <property type="evidence" value="ECO:0007669"/>
    <property type="project" value="UniProtKB-SubCell"/>
</dbReference>
<evidence type="ECO:0000256" key="6">
    <source>
        <dbReference type="ARBA" id="ARBA00022989"/>
    </source>
</evidence>
<keyword evidence="7 8" id="KW-0472">Membrane</keyword>
<evidence type="ECO:0000256" key="7">
    <source>
        <dbReference type="ARBA" id="ARBA00023136"/>
    </source>
</evidence>
<sequence>MSTDSTRSFRKALFSAPGLLWIGLFLVLPTLLFLPIAFASANPYGLPALPITLDTFKEVVGFMFFGWTPANIMIVIRSILQGLITTIASLIVAFPVAYFISQSRSYLKPLLLVLIIIPSWTNQVVRAYAWMELLGPNTMLSQLAAAIGWIRPDMSLYPSGVAVLIGLVYSYLPYMVIPIYAAMEGMEWSLCEAAQDLYASPIAVFSRVILPQTMGGIIVGTILVLVPSFSNYIIPELMGGNKSLMLGNLIANQFSSTPDWPYGAALSVVLIGISFILLLILKLLTRLTGSQEGAML</sequence>
<proteinExistence type="inferred from homology"/>
<name>A0A845UCS8_9PROT</name>
<reference evidence="10" key="1">
    <citation type="submission" date="2019-11" db="EMBL/GenBank/DDBJ databases">
        <title>Acidithiobacillus ferrianus sp. nov.: a facultatively anaerobic and extremely acidophilic chemolithoautotroph.</title>
        <authorList>
            <person name="Norris P.R."/>
            <person name="Falagan C."/>
            <person name="Moya-Beltran A."/>
            <person name="Castro M."/>
            <person name="Quatrini R."/>
            <person name="Johnson D.B."/>
        </authorList>
    </citation>
    <scope>NUCLEOTIDE SEQUENCE [LARGE SCALE GENOMIC DNA]</scope>
    <source>
        <strain evidence="10">MG</strain>
    </source>
</reference>
<feature type="transmembrane region" description="Helical" evidence="8">
    <location>
        <begin position="262"/>
        <end position="281"/>
    </location>
</feature>
<dbReference type="Pfam" id="PF00528">
    <property type="entry name" value="BPD_transp_1"/>
    <property type="match status" value="1"/>
</dbReference>
<keyword evidence="4" id="KW-1003">Cell membrane</keyword>
<evidence type="ECO:0000256" key="2">
    <source>
        <dbReference type="ARBA" id="ARBA00007069"/>
    </source>
</evidence>
<dbReference type="EMBL" id="WNJL01000037">
    <property type="protein sequence ID" value="NDU43155.1"/>
    <property type="molecule type" value="Genomic_DNA"/>
</dbReference>
<protein>
    <submittedName>
        <fullName evidence="10">ABC transporter permease subunit</fullName>
    </submittedName>
</protein>
<feature type="transmembrane region" description="Helical" evidence="8">
    <location>
        <begin position="214"/>
        <end position="234"/>
    </location>
</feature>